<dbReference type="EMBL" id="LCYN01000033">
    <property type="protein sequence ID" value="KKZ91361.1"/>
    <property type="molecule type" value="Genomic_DNA"/>
</dbReference>
<dbReference type="CDD" id="cd00093">
    <property type="entry name" value="HTH_XRE"/>
    <property type="match status" value="1"/>
</dbReference>
<dbReference type="RefSeq" id="WP_046960160.1">
    <property type="nucleotide sequence ID" value="NZ_LCYN01000033.1"/>
</dbReference>
<dbReference type="Gene3D" id="1.10.260.40">
    <property type="entry name" value="lambda repressor-like DNA-binding domains"/>
    <property type="match status" value="1"/>
</dbReference>
<evidence type="ECO:0000313" key="2">
    <source>
        <dbReference type="EMBL" id="KKZ91361.1"/>
    </source>
</evidence>
<organism evidence="2 3">
    <name type="scientific">Bacillus wiedmannii</name>
    <dbReference type="NCBI Taxonomy" id="1890302"/>
    <lineage>
        <taxon>Bacteria</taxon>
        <taxon>Bacillati</taxon>
        <taxon>Bacillota</taxon>
        <taxon>Bacilli</taxon>
        <taxon>Bacillales</taxon>
        <taxon>Bacillaceae</taxon>
        <taxon>Bacillus</taxon>
        <taxon>Bacillus cereus group</taxon>
    </lineage>
</organism>
<dbReference type="GO" id="GO:0003677">
    <property type="term" value="F:DNA binding"/>
    <property type="evidence" value="ECO:0007669"/>
    <property type="project" value="InterPro"/>
</dbReference>
<evidence type="ECO:0000313" key="3">
    <source>
        <dbReference type="Proteomes" id="UP000035350"/>
    </source>
</evidence>
<dbReference type="PROSITE" id="PS50943">
    <property type="entry name" value="HTH_CROC1"/>
    <property type="match status" value="1"/>
</dbReference>
<proteinExistence type="predicted"/>
<sequence length="69" mass="7956">MTIIRNIRESKGLSIQELSDASEIPLKTLYHIETGTKGVIENRAKVLADIFNEPIEKLFFATYYRARLE</sequence>
<reference evidence="3" key="2">
    <citation type="submission" date="2015-04" db="EMBL/GenBank/DDBJ databases">
        <title>Draft Genome Sequences of Eight Spore-Forming Food Isolates of Bacillus cereus Genome sequencing.</title>
        <authorList>
            <person name="Krawcyk A.O."/>
            <person name="de Jong A."/>
            <person name="Eijlander R.T."/>
            <person name="Berendsen E.M."/>
            <person name="Holsappel S."/>
            <person name="Wells-Bennik M."/>
            <person name="Kuipers O.P."/>
        </authorList>
    </citation>
    <scope>NUCLEOTIDE SEQUENCE [LARGE SCALE GENOMIC DNA]</scope>
    <source>
        <strain evidence="3">B4147</strain>
    </source>
</reference>
<dbReference type="Proteomes" id="UP000035350">
    <property type="component" value="Unassembled WGS sequence"/>
</dbReference>
<dbReference type="Pfam" id="PF01381">
    <property type="entry name" value="HTH_3"/>
    <property type="match status" value="1"/>
</dbReference>
<accession>A0A0G8BWS9</accession>
<reference evidence="2 3" key="1">
    <citation type="journal article" date="2015" name="Genome Announc.">
        <title>Next-Generation Whole-Genome Sequencing of Eight Strains of Bacillus cereus, Isolated from Food.</title>
        <authorList>
            <person name="Krawczyk A.O."/>
            <person name="de Jong A."/>
            <person name="Eijlander R.T."/>
            <person name="Berendsen E.M."/>
            <person name="Holsappel S."/>
            <person name="Wells-Bennik M.H."/>
            <person name="Kuipers O.P."/>
        </authorList>
    </citation>
    <scope>NUCLEOTIDE SEQUENCE [LARGE SCALE GENOMIC DNA]</scope>
    <source>
        <strain evidence="2 3">B4147</strain>
    </source>
</reference>
<dbReference type="SUPFAM" id="SSF47413">
    <property type="entry name" value="lambda repressor-like DNA-binding domains"/>
    <property type="match status" value="1"/>
</dbReference>
<protein>
    <recommendedName>
        <fullName evidence="1">HTH cro/C1-type domain-containing protein</fullName>
    </recommendedName>
</protein>
<evidence type="ECO:0000259" key="1">
    <source>
        <dbReference type="PROSITE" id="PS50943"/>
    </source>
</evidence>
<dbReference type="InterPro" id="IPR001387">
    <property type="entry name" value="Cro/C1-type_HTH"/>
</dbReference>
<comment type="caution">
    <text evidence="2">The sequence shown here is derived from an EMBL/GenBank/DDBJ whole genome shotgun (WGS) entry which is preliminary data.</text>
</comment>
<feature type="domain" description="HTH cro/C1-type" evidence="1">
    <location>
        <begin position="4"/>
        <end position="58"/>
    </location>
</feature>
<dbReference type="AlphaFoldDB" id="A0A0G8BWS9"/>
<gene>
    <name evidence="2" type="ORF">B4147_5935</name>
</gene>
<dbReference type="SMART" id="SM00530">
    <property type="entry name" value="HTH_XRE"/>
    <property type="match status" value="1"/>
</dbReference>
<dbReference type="PATRIC" id="fig|1396.433.peg.288"/>
<dbReference type="InterPro" id="IPR010982">
    <property type="entry name" value="Lambda_DNA-bd_dom_sf"/>
</dbReference>
<name>A0A0G8BWS9_9BACI</name>